<dbReference type="InterPro" id="IPR057495">
    <property type="entry name" value="AAA_lid_BCS1"/>
</dbReference>
<dbReference type="OrthoDB" id="10251412at2759"/>
<reference evidence="14 15" key="1">
    <citation type="submission" date="2017-06" db="EMBL/GenBank/DDBJ databases">
        <title>Comparative genomic analysis of Ambrosia Fusariam Clade fungi.</title>
        <authorList>
            <person name="Stajich J.E."/>
            <person name="Carrillo J."/>
            <person name="Kijimoto T."/>
            <person name="Eskalen A."/>
            <person name="O'Donnell K."/>
            <person name="Kasson M."/>
        </authorList>
    </citation>
    <scope>NUCLEOTIDE SEQUENCE [LARGE SCALE GENOMIC DNA]</scope>
    <source>
        <strain evidence="14 15">NRRL62584</strain>
    </source>
</reference>
<dbReference type="InterPro" id="IPR014851">
    <property type="entry name" value="BCS1_N"/>
</dbReference>
<dbReference type="PANTHER" id="PTHR23070">
    <property type="entry name" value="BCS1 AAA-TYPE ATPASE"/>
    <property type="match status" value="1"/>
</dbReference>
<dbReference type="InterPro" id="IPR003593">
    <property type="entry name" value="AAA+_ATPase"/>
</dbReference>
<sequence length="457" mass="51015">MVSPVELLEMAPPMEAAVILLNSLGLGGFVPVLRPLHHYLTSLGIIPVSLVAFLVTIWSIWKAVTRYLMVTVEISSSDLVCAVQHLLITRGITGYNMVAALEQKSESQAQFGDEKPGELITFSWWSTRIMAFYPLSAVWLREDGTLFKVQAKKATEYFNDARADRLVYSLSCFGYSSEPIKKVLRASMDNSLQYKSDKIAIWLPSSQPTQWYRGSLRASRDAKTLAIDHQILENLLEDINTFLRFGSEKNYHSRGIPYRRGYMLCGPPGTGKTSLVHVIASKFRLPIFYLSLCASTMTDESLMSLTMRLPRRCLLLIEDIDAAGLGRNSSGSEQRITLSGYLNATDGFAAPEGHVSFITTNNPQSLDLAIKRPGRVDYDVYLTNASKSQAKQLFQNNYCASMHEDLESTAQKFADEVPELLFSPAEIQQYLLKLEHCDSPETALADAPAWVVRKDLG</sequence>
<evidence type="ECO:0000256" key="12">
    <source>
        <dbReference type="SAM" id="Phobius"/>
    </source>
</evidence>
<evidence type="ECO:0000256" key="5">
    <source>
        <dbReference type="ARBA" id="ARBA00022792"/>
    </source>
</evidence>
<evidence type="ECO:0000256" key="2">
    <source>
        <dbReference type="ARBA" id="ARBA00007448"/>
    </source>
</evidence>
<feature type="domain" description="AAA+ ATPase" evidence="13">
    <location>
        <begin position="258"/>
        <end position="386"/>
    </location>
</feature>
<comment type="caution">
    <text evidence="14">The sequence shown here is derived from an EMBL/GenBank/DDBJ whole genome shotgun (WGS) entry which is preliminary data.</text>
</comment>
<keyword evidence="9" id="KW-0496">Mitochondrion</keyword>
<dbReference type="GO" id="GO:0016887">
    <property type="term" value="F:ATP hydrolysis activity"/>
    <property type="evidence" value="ECO:0007669"/>
    <property type="project" value="InterPro"/>
</dbReference>
<dbReference type="InterPro" id="IPR050747">
    <property type="entry name" value="Mitochondrial_chaperone_BCS1"/>
</dbReference>
<dbReference type="Pfam" id="PF25426">
    <property type="entry name" value="AAA_lid_BCS1"/>
    <property type="match status" value="1"/>
</dbReference>
<keyword evidence="8 12" id="KW-1133">Transmembrane helix</keyword>
<dbReference type="EMBL" id="NKCI01000325">
    <property type="protein sequence ID" value="RSL43416.1"/>
    <property type="molecule type" value="Genomic_DNA"/>
</dbReference>
<dbReference type="SUPFAM" id="SSF52540">
    <property type="entry name" value="P-loop containing nucleoside triphosphate hydrolases"/>
    <property type="match status" value="1"/>
</dbReference>
<dbReference type="SMART" id="SM00382">
    <property type="entry name" value="AAA"/>
    <property type="match status" value="1"/>
</dbReference>
<dbReference type="AlphaFoldDB" id="A0A428NRJ5"/>
<comment type="catalytic activity">
    <reaction evidence="11">
        <text>ATP + H2O = ADP + phosphate + H(+)</text>
        <dbReference type="Rhea" id="RHEA:13065"/>
        <dbReference type="ChEBI" id="CHEBI:15377"/>
        <dbReference type="ChEBI" id="CHEBI:15378"/>
        <dbReference type="ChEBI" id="CHEBI:30616"/>
        <dbReference type="ChEBI" id="CHEBI:43474"/>
        <dbReference type="ChEBI" id="CHEBI:456216"/>
    </reaction>
    <physiologicalReaction direction="left-to-right" evidence="11">
        <dbReference type="Rhea" id="RHEA:13066"/>
    </physiologicalReaction>
</comment>
<comment type="similarity">
    <text evidence="2">Belongs to the AAA ATPase family. BCS1 subfamily.</text>
</comment>
<accession>A0A428NRJ5</accession>
<keyword evidence="7" id="KW-0067">ATP-binding</keyword>
<organism evidence="14 15">
    <name type="scientific">Fusarium duplospermum</name>
    <dbReference type="NCBI Taxonomy" id="1325734"/>
    <lineage>
        <taxon>Eukaryota</taxon>
        <taxon>Fungi</taxon>
        <taxon>Dikarya</taxon>
        <taxon>Ascomycota</taxon>
        <taxon>Pezizomycotina</taxon>
        <taxon>Sordariomycetes</taxon>
        <taxon>Hypocreomycetidae</taxon>
        <taxon>Hypocreales</taxon>
        <taxon>Nectriaceae</taxon>
        <taxon>Fusarium</taxon>
        <taxon>Fusarium solani species complex</taxon>
    </lineage>
</organism>
<keyword evidence="3 12" id="KW-0812">Transmembrane</keyword>
<keyword evidence="4" id="KW-0547">Nucleotide-binding</keyword>
<keyword evidence="6" id="KW-0378">Hydrolase</keyword>
<dbReference type="Gene3D" id="3.40.50.300">
    <property type="entry name" value="P-loop containing nucleotide triphosphate hydrolases"/>
    <property type="match status" value="1"/>
</dbReference>
<dbReference type="Pfam" id="PF00004">
    <property type="entry name" value="AAA"/>
    <property type="match status" value="1"/>
</dbReference>
<comment type="subcellular location">
    <subcellularLocation>
        <location evidence="1">Mitochondrion inner membrane</location>
        <topology evidence="1">Single-pass membrane protein</topology>
    </subcellularLocation>
</comment>
<evidence type="ECO:0000313" key="15">
    <source>
        <dbReference type="Proteomes" id="UP000288168"/>
    </source>
</evidence>
<dbReference type="GO" id="GO:0005743">
    <property type="term" value="C:mitochondrial inner membrane"/>
    <property type="evidence" value="ECO:0007669"/>
    <property type="project" value="UniProtKB-SubCell"/>
</dbReference>
<evidence type="ECO:0000256" key="3">
    <source>
        <dbReference type="ARBA" id="ARBA00022692"/>
    </source>
</evidence>
<evidence type="ECO:0000256" key="10">
    <source>
        <dbReference type="ARBA" id="ARBA00023136"/>
    </source>
</evidence>
<feature type="transmembrane region" description="Helical" evidence="12">
    <location>
        <begin position="40"/>
        <end position="61"/>
    </location>
</feature>
<feature type="transmembrane region" description="Helical" evidence="12">
    <location>
        <begin position="16"/>
        <end position="33"/>
    </location>
</feature>
<keyword evidence="5" id="KW-0999">Mitochondrion inner membrane</keyword>
<evidence type="ECO:0000256" key="4">
    <source>
        <dbReference type="ARBA" id="ARBA00022741"/>
    </source>
</evidence>
<evidence type="ECO:0000313" key="14">
    <source>
        <dbReference type="EMBL" id="RSL43416.1"/>
    </source>
</evidence>
<dbReference type="Pfam" id="PF08740">
    <property type="entry name" value="BCS1_N"/>
    <property type="match status" value="1"/>
</dbReference>
<keyword evidence="10 12" id="KW-0472">Membrane</keyword>
<name>A0A428NRJ5_9HYPO</name>
<dbReference type="InterPro" id="IPR027417">
    <property type="entry name" value="P-loop_NTPase"/>
</dbReference>
<evidence type="ECO:0000256" key="7">
    <source>
        <dbReference type="ARBA" id="ARBA00022840"/>
    </source>
</evidence>
<evidence type="ECO:0000256" key="11">
    <source>
        <dbReference type="ARBA" id="ARBA00048778"/>
    </source>
</evidence>
<evidence type="ECO:0000256" key="9">
    <source>
        <dbReference type="ARBA" id="ARBA00023128"/>
    </source>
</evidence>
<dbReference type="InterPro" id="IPR003959">
    <property type="entry name" value="ATPase_AAA_core"/>
</dbReference>
<dbReference type="GO" id="GO:0005524">
    <property type="term" value="F:ATP binding"/>
    <property type="evidence" value="ECO:0007669"/>
    <property type="project" value="UniProtKB-KW"/>
</dbReference>
<evidence type="ECO:0000256" key="1">
    <source>
        <dbReference type="ARBA" id="ARBA00004434"/>
    </source>
</evidence>
<evidence type="ECO:0000256" key="8">
    <source>
        <dbReference type="ARBA" id="ARBA00022989"/>
    </source>
</evidence>
<protein>
    <recommendedName>
        <fullName evidence="13">AAA+ ATPase domain-containing protein</fullName>
    </recommendedName>
</protein>
<evidence type="ECO:0000256" key="6">
    <source>
        <dbReference type="ARBA" id="ARBA00022801"/>
    </source>
</evidence>
<dbReference type="STRING" id="1325734.A0A428NRJ5"/>
<keyword evidence="15" id="KW-1185">Reference proteome</keyword>
<dbReference type="Proteomes" id="UP000288168">
    <property type="component" value="Unassembled WGS sequence"/>
</dbReference>
<proteinExistence type="inferred from homology"/>
<gene>
    <name evidence="14" type="ORF">CEP54_015094</name>
</gene>
<evidence type="ECO:0000259" key="13">
    <source>
        <dbReference type="SMART" id="SM00382"/>
    </source>
</evidence>